<accession>A0A0G4F560</accession>
<evidence type="ECO:0000313" key="2">
    <source>
        <dbReference type="EMBL" id="CEM06866.1"/>
    </source>
</evidence>
<reference evidence="2" key="1">
    <citation type="submission" date="2014-11" db="EMBL/GenBank/DDBJ databases">
        <authorList>
            <person name="Otto D Thomas"/>
            <person name="Naeem Raeece"/>
        </authorList>
    </citation>
    <scope>NUCLEOTIDE SEQUENCE</scope>
</reference>
<dbReference type="AlphaFoldDB" id="A0A0G4F560"/>
<organism evidence="2">
    <name type="scientific">Chromera velia CCMP2878</name>
    <dbReference type="NCBI Taxonomy" id="1169474"/>
    <lineage>
        <taxon>Eukaryota</taxon>
        <taxon>Sar</taxon>
        <taxon>Alveolata</taxon>
        <taxon>Colpodellida</taxon>
        <taxon>Chromeraceae</taxon>
        <taxon>Chromera</taxon>
    </lineage>
</organism>
<feature type="region of interest" description="Disordered" evidence="1">
    <location>
        <begin position="1"/>
        <end position="48"/>
    </location>
</feature>
<gene>
    <name evidence="2" type="ORF">Cvel_2731</name>
</gene>
<dbReference type="VEuPathDB" id="CryptoDB:Cvel_2731"/>
<protein>
    <submittedName>
        <fullName evidence="2">Uncharacterized protein</fullName>
    </submittedName>
</protein>
<name>A0A0G4F560_9ALVE</name>
<proteinExistence type="predicted"/>
<feature type="compositionally biased region" description="Basic and acidic residues" evidence="1">
    <location>
        <begin position="37"/>
        <end position="48"/>
    </location>
</feature>
<sequence>MGNKSACCKPQGAKGSSGKVQPSAPRERGMPRTGRPRQAEREQSGSVRTIEDHVAMELLPADANVHDVTGRGFGMGPRGVSGDDLLLYEHGLEHRGGPGATVLDRDMFRDRPTALPPEEIRLNGLALSARFLTELGLLQFASSLQTAASSKYDRAAAATNSASLLQAGRRERAQGPEQMCGAFPTLAASAVCPAVEERERQSDAKDGGG</sequence>
<dbReference type="EMBL" id="CDMZ01000110">
    <property type="protein sequence ID" value="CEM06866.1"/>
    <property type="molecule type" value="Genomic_DNA"/>
</dbReference>
<evidence type="ECO:0000256" key="1">
    <source>
        <dbReference type="SAM" id="MobiDB-lite"/>
    </source>
</evidence>